<accession>A0A915BGR8</accession>
<dbReference type="SMART" id="SM00516">
    <property type="entry name" value="SEC14"/>
    <property type="match status" value="1"/>
</dbReference>
<dbReference type="Pfam" id="PF00650">
    <property type="entry name" value="CRAL_TRIO"/>
    <property type="match status" value="1"/>
</dbReference>
<dbReference type="PANTHER" id="PTHR23324">
    <property type="entry name" value="SEC14 RELATED PROTEIN"/>
    <property type="match status" value="1"/>
</dbReference>
<dbReference type="InterPro" id="IPR051064">
    <property type="entry name" value="SEC14/CRAL-TRIO_domain"/>
</dbReference>
<dbReference type="SUPFAM" id="SSF52087">
    <property type="entry name" value="CRAL/TRIO domain"/>
    <property type="match status" value="1"/>
</dbReference>
<dbReference type="InterPro" id="IPR036865">
    <property type="entry name" value="CRAL-TRIO_dom_sf"/>
</dbReference>
<dbReference type="WBParaSite" id="PgR039_g062_t01">
    <property type="protein sequence ID" value="PgR039_g062_t01"/>
    <property type="gene ID" value="PgR039_g062"/>
</dbReference>
<dbReference type="InterPro" id="IPR001251">
    <property type="entry name" value="CRAL-TRIO_dom"/>
</dbReference>
<dbReference type="CDD" id="cd00170">
    <property type="entry name" value="SEC14"/>
    <property type="match status" value="1"/>
</dbReference>
<dbReference type="Proteomes" id="UP000887569">
    <property type="component" value="Unplaced"/>
</dbReference>
<feature type="domain" description="CRAL-TRIO" evidence="1">
    <location>
        <begin position="94"/>
        <end position="267"/>
    </location>
</feature>
<dbReference type="InterPro" id="IPR036598">
    <property type="entry name" value="GOLD_dom_sf"/>
</dbReference>
<dbReference type="PANTHER" id="PTHR23324:SF7">
    <property type="entry name" value="CRAL-TRIO DOMAIN-CONTAINING PROTEIN"/>
    <property type="match status" value="1"/>
</dbReference>
<dbReference type="SUPFAM" id="SSF101576">
    <property type="entry name" value="Supernatant protein factor (SPF), C-terminal domain"/>
    <property type="match status" value="1"/>
</dbReference>
<dbReference type="PROSITE" id="PS50866">
    <property type="entry name" value="GOLD"/>
    <property type="match status" value="1"/>
</dbReference>
<dbReference type="InterPro" id="IPR009038">
    <property type="entry name" value="GOLD_dom"/>
</dbReference>
<keyword evidence="3" id="KW-1185">Reference proteome</keyword>
<dbReference type="Gene3D" id="2.60.120.680">
    <property type="entry name" value="GOLD domain"/>
    <property type="match status" value="1"/>
</dbReference>
<evidence type="ECO:0000313" key="3">
    <source>
        <dbReference type="Proteomes" id="UP000887569"/>
    </source>
</evidence>
<organism evidence="3 4">
    <name type="scientific">Parascaris univalens</name>
    <name type="common">Nematode worm</name>
    <dbReference type="NCBI Taxonomy" id="6257"/>
    <lineage>
        <taxon>Eukaryota</taxon>
        <taxon>Metazoa</taxon>
        <taxon>Ecdysozoa</taxon>
        <taxon>Nematoda</taxon>
        <taxon>Chromadorea</taxon>
        <taxon>Rhabditida</taxon>
        <taxon>Spirurina</taxon>
        <taxon>Ascaridomorpha</taxon>
        <taxon>Ascaridoidea</taxon>
        <taxon>Ascarididae</taxon>
        <taxon>Parascaris</taxon>
    </lineage>
</organism>
<evidence type="ECO:0000259" key="1">
    <source>
        <dbReference type="PROSITE" id="PS50191"/>
    </source>
</evidence>
<dbReference type="PROSITE" id="PS50191">
    <property type="entry name" value="CRAL_TRIO"/>
    <property type="match status" value="1"/>
</dbReference>
<reference evidence="4" key="1">
    <citation type="submission" date="2022-11" db="UniProtKB">
        <authorList>
            <consortium name="WormBaseParasite"/>
        </authorList>
    </citation>
    <scope>IDENTIFICATION</scope>
</reference>
<evidence type="ECO:0000259" key="2">
    <source>
        <dbReference type="PROSITE" id="PS50866"/>
    </source>
</evidence>
<evidence type="ECO:0000313" key="4">
    <source>
        <dbReference type="WBParaSite" id="PgR039_g062_t01"/>
    </source>
</evidence>
<dbReference type="AlphaFoldDB" id="A0A915BGR8"/>
<feature type="domain" description="GOLD" evidence="2">
    <location>
        <begin position="275"/>
        <end position="385"/>
    </location>
</feature>
<protein>
    <submittedName>
        <fullName evidence="4">GOLD domain-containing protein</fullName>
    </submittedName>
</protein>
<dbReference type="GO" id="GO:0005737">
    <property type="term" value="C:cytoplasm"/>
    <property type="evidence" value="ECO:0007669"/>
    <property type="project" value="TreeGrafter"/>
</dbReference>
<name>A0A915BGR8_PARUN</name>
<dbReference type="InterPro" id="IPR036273">
    <property type="entry name" value="CRAL/TRIO_N_dom_sf"/>
</dbReference>
<proteinExistence type="predicted"/>
<dbReference type="Gene3D" id="3.40.525.10">
    <property type="entry name" value="CRAL-TRIO lipid binding domain"/>
    <property type="match status" value="1"/>
</dbReference>
<sequence length="395" mass="45533">MMPPEENKIACDINDPKIIHKEQIDAFRVKIQSILNKYPRYNTDYSLLRWLHAYKFDYDLAARKMEWSLNAMDVVGIFEKDLSSVEMIHKEVRNITPVAEYFPGGMLGFDKDGHVINMHTVGRARPQSLMSAERVSRFFIGALMDCEGCVTLIRAEEARRGRKLGSIMIIDLSDFSYDIIFQLPATKIYINALLLIQTMFPDIARKLYIVNAPLVLNALIKMVLMALAKETVEKIEILGSNWKEILVERHGAEYLPQSCGGKLCSDLLRRGGEVPEFVKNQVKRLHYGPDELVKLRVSARGEERIPFVVDKKGSKLSWYFVCASGDIDFSIVFQDREVWPCFRISTDFVPEFGEIICEQIGSYEIRFSNKHTILWSKHIQYIIKIESPQFPHRNT</sequence>
<dbReference type="SUPFAM" id="SSF46938">
    <property type="entry name" value="CRAL/TRIO N-terminal domain"/>
    <property type="match status" value="1"/>
</dbReference>